<protein>
    <submittedName>
        <fullName evidence="1">Uncharacterized protein</fullName>
    </submittedName>
</protein>
<accession>A0A0P0URL5</accession>
<keyword evidence="2" id="KW-1185">Reference proteome</keyword>
<evidence type="ECO:0000313" key="1">
    <source>
        <dbReference type="EMBL" id="BAS67682.1"/>
    </source>
</evidence>
<evidence type="ECO:0000313" key="2">
    <source>
        <dbReference type="Proteomes" id="UP000067399"/>
    </source>
</evidence>
<reference evidence="1 2" key="2">
    <citation type="journal article" date="2016" name="ISME J.">
        <title>Heterogeneous composition of key metabolic gene clusters in a vent mussel symbiont population.</title>
        <authorList>
            <person name="Ikuta T."/>
            <person name="Takaki Y."/>
            <person name="Nagai Y."/>
            <person name="Shimamura S."/>
            <person name="Tsuda M."/>
            <person name="Kawagucci S."/>
            <person name="Aoki Y."/>
            <person name="Inoue K."/>
            <person name="Teruya M."/>
            <person name="Satou K."/>
            <person name="Teruya K."/>
            <person name="Shimoji M."/>
            <person name="Tamotsu H."/>
            <person name="Hirano T."/>
            <person name="Maruyama T."/>
            <person name="Yoshida T."/>
        </authorList>
    </citation>
    <scope>NUCLEOTIDE SEQUENCE [LARGE SCALE GENOMIC DNA]</scope>
    <source>
        <strain evidence="1 2">Myojin Knoll</strain>
    </source>
</reference>
<dbReference type="RefSeq" id="WP_066044180.1">
    <property type="nucleotide sequence ID" value="NZ_AP013042.1"/>
</dbReference>
<dbReference type="AlphaFoldDB" id="A0A0P0URL5"/>
<proteinExistence type="predicted"/>
<gene>
    <name evidence="1" type="ORF">BSEPE_0686</name>
</gene>
<reference evidence="1 2" key="1">
    <citation type="journal article" date="2000" name="Mar. Ecol. Prog. Ser.">
        <title>Phylogenetic characterization of endosymbionts in three hydrothermal vent mussels: influence on host distributions.</title>
        <authorList>
            <person name="Fujiwara Y."/>
            <person name="Takai K."/>
            <person name="Uematsu K."/>
            <person name="Tsuchida S."/>
            <person name="Hunt J.C."/>
            <person name="Hashimoto J."/>
        </authorList>
    </citation>
    <scope>NUCLEOTIDE SEQUENCE [LARGE SCALE GENOMIC DNA]</scope>
    <source>
        <strain evidence="1 2">Myojin Knoll</strain>
    </source>
</reference>
<dbReference type="KEGG" id="ebh:BSEPE_0686"/>
<dbReference type="Proteomes" id="UP000067399">
    <property type="component" value="Chromosome"/>
</dbReference>
<dbReference type="STRING" id="1303921.BSEPE_0686"/>
<dbReference type="OrthoDB" id="9927908at2"/>
<organism evidence="1 2">
    <name type="scientific">endosymbiont of Bathymodiolus septemdierum str. Myojin knoll</name>
    <dbReference type="NCBI Taxonomy" id="1303921"/>
    <lineage>
        <taxon>Bacteria</taxon>
        <taxon>Pseudomonadati</taxon>
        <taxon>Pseudomonadota</taxon>
        <taxon>Gammaproteobacteria</taxon>
        <taxon>sulfur-oxidizing symbionts</taxon>
    </lineage>
</organism>
<name>A0A0P0URL5_9GAMM</name>
<sequence>MAYQAIQLSIKQLDLIINNDHDLNLRESEDYYALSFTLIYPRPGKASINTIKTLPLQSNTTFETCGESMIFKVEAL</sequence>
<dbReference type="EMBL" id="AP013042">
    <property type="protein sequence ID" value="BAS67682.1"/>
    <property type="molecule type" value="Genomic_DNA"/>
</dbReference>